<evidence type="ECO:0000256" key="6">
    <source>
        <dbReference type="ARBA" id="ARBA00022989"/>
    </source>
</evidence>
<keyword evidence="5 8" id="KW-0812">Transmembrane</keyword>
<dbReference type="Pfam" id="PF01594">
    <property type="entry name" value="AI-2E_transport"/>
    <property type="match status" value="1"/>
</dbReference>
<evidence type="ECO:0000256" key="5">
    <source>
        <dbReference type="ARBA" id="ARBA00022692"/>
    </source>
</evidence>
<evidence type="ECO:0000313" key="10">
    <source>
        <dbReference type="Proteomes" id="UP000184032"/>
    </source>
</evidence>
<keyword evidence="7 8" id="KW-0472">Membrane</keyword>
<evidence type="ECO:0000256" key="4">
    <source>
        <dbReference type="ARBA" id="ARBA00022475"/>
    </source>
</evidence>
<evidence type="ECO:0000313" key="9">
    <source>
        <dbReference type="EMBL" id="SHH10370.1"/>
    </source>
</evidence>
<organism evidence="9 10">
    <name type="scientific">Anaerosphaera aminiphila DSM 21120</name>
    <dbReference type="NCBI Taxonomy" id="1120995"/>
    <lineage>
        <taxon>Bacteria</taxon>
        <taxon>Bacillati</taxon>
        <taxon>Bacillota</taxon>
        <taxon>Tissierellia</taxon>
        <taxon>Tissierellales</taxon>
        <taxon>Peptoniphilaceae</taxon>
        <taxon>Anaerosphaera</taxon>
    </lineage>
</organism>
<proteinExistence type="inferred from homology"/>
<dbReference type="AlphaFoldDB" id="A0A1M5Q8W3"/>
<feature type="transmembrane region" description="Helical" evidence="8">
    <location>
        <begin position="309"/>
        <end position="327"/>
    </location>
</feature>
<dbReference type="GO" id="GO:0005886">
    <property type="term" value="C:plasma membrane"/>
    <property type="evidence" value="ECO:0007669"/>
    <property type="project" value="UniProtKB-SubCell"/>
</dbReference>
<evidence type="ECO:0000256" key="3">
    <source>
        <dbReference type="ARBA" id="ARBA00022448"/>
    </source>
</evidence>
<comment type="subcellular location">
    <subcellularLocation>
        <location evidence="1">Cell membrane</location>
        <topology evidence="1">Multi-pass membrane protein</topology>
    </subcellularLocation>
</comment>
<sequence length="389" mass="43735">MNNQQDSSGSKSFLNKRLFITLILAISFYFVLLNFSSIFNVVKKVLGIISPFIVGAALAFVLKIPMNFLEKTLFSKIKGEKFQKFKRPLSLVISIVIVFSLILFLVFLVVPQLVKSVQSLEQKLPIFFEQLINWMNSISPLQKYASELEVLIAEFSWDSMFESAKSLLLREDSKFFTTALNTATSFISSISNMLVSIIFSIYIVMDKETIQLQSKRMLYSIFNKKHADIVTHVFSLLHHFFHNTILSQITEATILGVMVFISMTILRLPSAATISILTAFFALIPIVGAFIAGAIGVILILIESPTKALIYLIMVLVVQQIEGNIIYPKIVGDAIGLPPMWILFGVLIGGSLFGIIGMWIFVPLFAVLYTLLGEFTEYRLKEKNIALKK</sequence>
<dbReference type="PANTHER" id="PTHR21716">
    <property type="entry name" value="TRANSMEMBRANE PROTEIN"/>
    <property type="match status" value="1"/>
</dbReference>
<evidence type="ECO:0000256" key="8">
    <source>
        <dbReference type="SAM" id="Phobius"/>
    </source>
</evidence>
<name>A0A1M5Q8W3_9FIRM</name>
<keyword evidence="3" id="KW-0813">Transport</keyword>
<reference evidence="9 10" key="1">
    <citation type="submission" date="2016-11" db="EMBL/GenBank/DDBJ databases">
        <authorList>
            <person name="Jaros S."/>
            <person name="Januszkiewicz K."/>
            <person name="Wedrychowicz H."/>
        </authorList>
    </citation>
    <scope>NUCLEOTIDE SEQUENCE [LARGE SCALE GENOMIC DNA]</scope>
    <source>
        <strain evidence="9 10">DSM 21120</strain>
    </source>
</reference>
<accession>A0A1M5Q8W3</accession>
<feature type="transmembrane region" description="Helical" evidence="8">
    <location>
        <begin position="18"/>
        <end position="39"/>
    </location>
</feature>
<dbReference type="STRING" id="1120995.SAMN02745245_00548"/>
<evidence type="ECO:0000256" key="7">
    <source>
        <dbReference type="ARBA" id="ARBA00023136"/>
    </source>
</evidence>
<dbReference type="EMBL" id="FQXI01000002">
    <property type="protein sequence ID" value="SHH10370.1"/>
    <property type="molecule type" value="Genomic_DNA"/>
</dbReference>
<evidence type="ECO:0000256" key="2">
    <source>
        <dbReference type="ARBA" id="ARBA00009773"/>
    </source>
</evidence>
<evidence type="ECO:0000256" key="1">
    <source>
        <dbReference type="ARBA" id="ARBA00004651"/>
    </source>
</evidence>
<gene>
    <name evidence="9" type="ORF">SAMN02745245_00548</name>
</gene>
<dbReference type="Proteomes" id="UP000184032">
    <property type="component" value="Unassembled WGS sequence"/>
</dbReference>
<feature type="transmembrane region" description="Helical" evidence="8">
    <location>
        <begin position="45"/>
        <end position="69"/>
    </location>
</feature>
<comment type="similarity">
    <text evidence="2">Belongs to the autoinducer-2 exporter (AI-2E) (TC 2.A.86) family.</text>
</comment>
<feature type="transmembrane region" description="Helical" evidence="8">
    <location>
        <begin position="186"/>
        <end position="205"/>
    </location>
</feature>
<keyword evidence="10" id="KW-1185">Reference proteome</keyword>
<dbReference type="OrthoDB" id="9793390at2"/>
<keyword evidence="4" id="KW-1003">Cell membrane</keyword>
<feature type="transmembrane region" description="Helical" evidence="8">
    <location>
        <begin position="89"/>
        <end position="110"/>
    </location>
</feature>
<feature type="transmembrane region" description="Helical" evidence="8">
    <location>
        <begin position="339"/>
        <end position="372"/>
    </location>
</feature>
<feature type="transmembrane region" description="Helical" evidence="8">
    <location>
        <begin position="249"/>
        <end position="268"/>
    </location>
</feature>
<dbReference type="RefSeq" id="WP_073183521.1">
    <property type="nucleotide sequence ID" value="NZ_FQXI01000002.1"/>
</dbReference>
<dbReference type="PANTHER" id="PTHR21716:SF53">
    <property type="entry name" value="PERMEASE PERM-RELATED"/>
    <property type="match status" value="1"/>
</dbReference>
<dbReference type="GO" id="GO:0055085">
    <property type="term" value="P:transmembrane transport"/>
    <property type="evidence" value="ECO:0007669"/>
    <property type="project" value="TreeGrafter"/>
</dbReference>
<keyword evidence="6 8" id="KW-1133">Transmembrane helix</keyword>
<protein>
    <submittedName>
        <fullName evidence="9">Predicted PurR-regulated permease PerM</fullName>
    </submittedName>
</protein>
<feature type="transmembrane region" description="Helical" evidence="8">
    <location>
        <begin position="274"/>
        <end position="302"/>
    </location>
</feature>
<dbReference type="InterPro" id="IPR002549">
    <property type="entry name" value="AI-2E-like"/>
</dbReference>